<sequence>MSGFTRIDHNGYWWQELRIALYPPTHVWSVGCILEGMNVARKAEGWTSSTGESTTEAPSVTTHAESPLTSDPCSSPFGPGHLFNAVHNPPVVRYLVKKSVPVLGYDDGSPATSALKSLDIIPGQAIISGFPGFIGREGYRHVAPRNPTSDNASRIRMWTVSSSHPALTQSFSLTMDEMTGGAAARARSEGQLVIVGDTSPSSLTITIVDLDV</sequence>
<dbReference type="AlphaFoldDB" id="A0A2H3DBX3"/>
<feature type="region of interest" description="Disordered" evidence="1">
    <location>
        <begin position="45"/>
        <end position="72"/>
    </location>
</feature>
<dbReference type="PROSITE" id="PS51257">
    <property type="entry name" value="PROKAR_LIPOPROTEIN"/>
    <property type="match status" value="1"/>
</dbReference>
<feature type="compositionally biased region" description="Polar residues" evidence="1">
    <location>
        <begin position="57"/>
        <end position="72"/>
    </location>
</feature>
<evidence type="ECO:0000313" key="2">
    <source>
        <dbReference type="EMBL" id="PBK84986.1"/>
    </source>
</evidence>
<protein>
    <submittedName>
        <fullName evidence="2">Uncharacterized protein</fullName>
    </submittedName>
</protein>
<dbReference type="Proteomes" id="UP000217790">
    <property type="component" value="Unassembled WGS sequence"/>
</dbReference>
<proteinExistence type="predicted"/>
<organism evidence="2 3">
    <name type="scientific">Armillaria gallica</name>
    <name type="common">Bulbous honey fungus</name>
    <name type="synonym">Armillaria bulbosa</name>
    <dbReference type="NCBI Taxonomy" id="47427"/>
    <lineage>
        <taxon>Eukaryota</taxon>
        <taxon>Fungi</taxon>
        <taxon>Dikarya</taxon>
        <taxon>Basidiomycota</taxon>
        <taxon>Agaricomycotina</taxon>
        <taxon>Agaricomycetes</taxon>
        <taxon>Agaricomycetidae</taxon>
        <taxon>Agaricales</taxon>
        <taxon>Marasmiineae</taxon>
        <taxon>Physalacriaceae</taxon>
        <taxon>Armillaria</taxon>
    </lineage>
</organism>
<dbReference type="OrthoDB" id="436496at2759"/>
<evidence type="ECO:0000256" key="1">
    <source>
        <dbReference type="SAM" id="MobiDB-lite"/>
    </source>
</evidence>
<dbReference type="EMBL" id="KZ293694">
    <property type="protein sequence ID" value="PBK84986.1"/>
    <property type="molecule type" value="Genomic_DNA"/>
</dbReference>
<dbReference type="InParanoid" id="A0A2H3DBX3"/>
<evidence type="ECO:0000313" key="3">
    <source>
        <dbReference type="Proteomes" id="UP000217790"/>
    </source>
</evidence>
<accession>A0A2H3DBX3</accession>
<name>A0A2H3DBX3_ARMGA</name>
<reference evidence="3" key="1">
    <citation type="journal article" date="2017" name="Nat. Ecol. Evol.">
        <title>Genome expansion and lineage-specific genetic innovations in the forest pathogenic fungi Armillaria.</title>
        <authorList>
            <person name="Sipos G."/>
            <person name="Prasanna A.N."/>
            <person name="Walter M.C."/>
            <person name="O'Connor E."/>
            <person name="Balint B."/>
            <person name="Krizsan K."/>
            <person name="Kiss B."/>
            <person name="Hess J."/>
            <person name="Varga T."/>
            <person name="Slot J."/>
            <person name="Riley R."/>
            <person name="Boka B."/>
            <person name="Rigling D."/>
            <person name="Barry K."/>
            <person name="Lee J."/>
            <person name="Mihaltcheva S."/>
            <person name="LaButti K."/>
            <person name="Lipzen A."/>
            <person name="Waldron R."/>
            <person name="Moloney N.M."/>
            <person name="Sperisen C."/>
            <person name="Kredics L."/>
            <person name="Vagvoelgyi C."/>
            <person name="Patrignani A."/>
            <person name="Fitzpatrick D."/>
            <person name="Nagy I."/>
            <person name="Doyle S."/>
            <person name="Anderson J.B."/>
            <person name="Grigoriev I.V."/>
            <person name="Gueldener U."/>
            <person name="Muensterkoetter M."/>
            <person name="Nagy L.G."/>
        </authorList>
    </citation>
    <scope>NUCLEOTIDE SEQUENCE [LARGE SCALE GENOMIC DNA]</scope>
    <source>
        <strain evidence="3">Ar21-2</strain>
    </source>
</reference>
<feature type="compositionally biased region" description="Low complexity" evidence="1">
    <location>
        <begin position="45"/>
        <end position="56"/>
    </location>
</feature>
<keyword evidence="3" id="KW-1185">Reference proteome</keyword>
<dbReference type="STRING" id="47427.A0A2H3DBX3"/>
<gene>
    <name evidence="2" type="ORF">ARMGADRAFT_1087894</name>
</gene>